<dbReference type="SUPFAM" id="SSF141066">
    <property type="entry name" value="ICP-like"/>
    <property type="match status" value="1"/>
</dbReference>
<feature type="chain" id="PRO_5039119656" description="Proteinase inhibitor I42 chagasin domain-containing protein" evidence="3">
    <location>
        <begin position="20"/>
        <end position="144"/>
    </location>
</feature>
<protein>
    <recommendedName>
        <fullName evidence="6">Proteinase inhibitor I42 chagasin domain-containing protein</fullName>
    </recommendedName>
</protein>
<keyword evidence="1" id="KW-0646">Protease inhibitor</keyword>
<dbReference type="Proteomes" id="UP000183810">
    <property type="component" value="Chromosome"/>
</dbReference>
<evidence type="ECO:0008006" key="6">
    <source>
        <dbReference type="Google" id="ProtNLM"/>
    </source>
</evidence>
<keyword evidence="3" id="KW-0732">Signal</keyword>
<keyword evidence="2" id="KW-0789">Thiol protease inhibitor</keyword>
<sequence>MRRSSLVLVAVAAVGALLAGCGADDDSADTDVVITTTRGTTPQSAAGPMTIDQSANGSTVELIVGQRLVVRLPQDPAATEQWGMVNEAEGVLIADGGPESEGETTVWPFRAIEQGVATLEFVYAPASAPPVEPDPTFVVDVRVS</sequence>
<proteinExistence type="predicted"/>
<reference evidence="4" key="1">
    <citation type="submission" date="2016-11" db="EMBL/GenBank/DDBJ databases">
        <authorList>
            <person name="Jaros S."/>
            <person name="Januszkiewicz K."/>
            <person name="Wedrychowicz H."/>
        </authorList>
    </citation>
    <scope>NUCLEOTIDE SEQUENCE [LARGE SCALE GENOMIC DNA]</scope>
    <source>
        <strain evidence="4">Y48</strain>
    </source>
</reference>
<gene>
    <name evidence="4" type="ORF">BOX37_23005</name>
</gene>
<evidence type="ECO:0000256" key="3">
    <source>
        <dbReference type="SAM" id="SignalP"/>
    </source>
</evidence>
<dbReference type="InterPro" id="IPR036331">
    <property type="entry name" value="Chagasin-like_sf"/>
</dbReference>
<name>A0A1J0VW84_9NOCA</name>
<dbReference type="Gene3D" id="2.60.40.2020">
    <property type="match status" value="1"/>
</dbReference>
<dbReference type="RefSeq" id="WP_071929501.1">
    <property type="nucleotide sequence ID" value="NZ_CP018082.1"/>
</dbReference>
<evidence type="ECO:0000256" key="2">
    <source>
        <dbReference type="ARBA" id="ARBA00022704"/>
    </source>
</evidence>
<dbReference type="KEGG" id="nsl:BOX37_23005"/>
<accession>A0A1J0VW84</accession>
<organism evidence="4 5">
    <name type="scientific">Nocardia mangyaensis</name>
    <dbReference type="NCBI Taxonomy" id="2213200"/>
    <lineage>
        <taxon>Bacteria</taxon>
        <taxon>Bacillati</taxon>
        <taxon>Actinomycetota</taxon>
        <taxon>Actinomycetes</taxon>
        <taxon>Mycobacteriales</taxon>
        <taxon>Nocardiaceae</taxon>
        <taxon>Nocardia</taxon>
    </lineage>
</organism>
<evidence type="ECO:0000313" key="4">
    <source>
        <dbReference type="EMBL" id="APE36323.1"/>
    </source>
</evidence>
<dbReference type="PROSITE" id="PS51257">
    <property type="entry name" value="PROKAR_LIPOPROTEIN"/>
    <property type="match status" value="1"/>
</dbReference>
<evidence type="ECO:0000313" key="5">
    <source>
        <dbReference type="Proteomes" id="UP000183810"/>
    </source>
</evidence>
<keyword evidence="5" id="KW-1185">Reference proteome</keyword>
<evidence type="ECO:0000256" key="1">
    <source>
        <dbReference type="ARBA" id="ARBA00022690"/>
    </source>
</evidence>
<dbReference type="GO" id="GO:0004869">
    <property type="term" value="F:cysteine-type endopeptidase inhibitor activity"/>
    <property type="evidence" value="ECO:0007669"/>
    <property type="project" value="UniProtKB-KW"/>
</dbReference>
<dbReference type="OrthoDB" id="4564578at2"/>
<dbReference type="AlphaFoldDB" id="A0A1J0VW84"/>
<dbReference type="EMBL" id="CP018082">
    <property type="protein sequence ID" value="APE36323.1"/>
    <property type="molecule type" value="Genomic_DNA"/>
</dbReference>
<feature type="signal peptide" evidence="3">
    <location>
        <begin position="1"/>
        <end position="19"/>
    </location>
</feature>